<proteinExistence type="predicted"/>
<dbReference type="Pfam" id="PF12802">
    <property type="entry name" value="MarR_2"/>
    <property type="match status" value="1"/>
</dbReference>
<organism evidence="2 3">
    <name type="scientific">Tectimicrobiota bacterium</name>
    <dbReference type="NCBI Taxonomy" id="2528274"/>
    <lineage>
        <taxon>Bacteria</taxon>
        <taxon>Pseudomonadati</taxon>
        <taxon>Nitrospinota/Tectimicrobiota group</taxon>
        <taxon>Candidatus Tectimicrobiota</taxon>
    </lineage>
</organism>
<dbReference type="Gene3D" id="1.10.10.10">
    <property type="entry name" value="Winged helix-like DNA-binding domain superfamily/Winged helix DNA-binding domain"/>
    <property type="match status" value="1"/>
</dbReference>
<dbReference type="PANTHER" id="PTHR33164:SF57">
    <property type="entry name" value="MARR-FAMILY TRANSCRIPTIONAL REGULATOR"/>
    <property type="match status" value="1"/>
</dbReference>
<name>A0A932MKW8_UNCTE</name>
<feature type="domain" description="HTH marR-type" evidence="1">
    <location>
        <begin position="17"/>
        <end position="156"/>
    </location>
</feature>
<dbReference type="InterPro" id="IPR036390">
    <property type="entry name" value="WH_DNA-bd_sf"/>
</dbReference>
<dbReference type="Proteomes" id="UP000782312">
    <property type="component" value="Unassembled WGS sequence"/>
</dbReference>
<accession>A0A932MKW8</accession>
<dbReference type="PANTHER" id="PTHR33164">
    <property type="entry name" value="TRANSCRIPTIONAL REGULATOR, MARR FAMILY"/>
    <property type="match status" value="1"/>
</dbReference>
<dbReference type="InterPro" id="IPR036388">
    <property type="entry name" value="WH-like_DNA-bd_sf"/>
</dbReference>
<dbReference type="InterPro" id="IPR000835">
    <property type="entry name" value="HTH_MarR-typ"/>
</dbReference>
<gene>
    <name evidence="2" type="ORF">HYZ11_02905</name>
</gene>
<dbReference type="SUPFAM" id="SSF46785">
    <property type="entry name" value="Winged helix' DNA-binding domain"/>
    <property type="match status" value="1"/>
</dbReference>
<comment type="caution">
    <text evidence="2">The sequence shown here is derived from an EMBL/GenBank/DDBJ whole genome shotgun (WGS) entry which is preliminary data.</text>
</comment>
<dbReference type="GO" id="GO:0003700">
    <property type="term" value="F:DNA-binding transcription factor activity"/>
    <property type="evidence" value="ECO:0007669"/>
    <property type="project" value="InterPro"/>
</dbReference>
<evidence type="ECO:0000313" key="2">
    <source>
        <dbReference type="EMBL" id="MBI3126534.1"/>
    </source>
</evidence>
<dbReference type="PROSITE" id="PS50995">
    <property type="entry name" value="HTH_MARR_2"/>
    <property type="match status" value="1"/>
</dbReference>
<dbReference type="InterPro" id="IPR039422">
    <property type="entry name" value="MarR/SlyA-like"/>
</dbReference>
<protein>
    <submittedName>
        <fullName evidence="2">MarR family transcriptional regulator</fullName>
    </submittedName>
</protein>
<dbReference type="SMART" id="SM00347">
    <property type="entry name" value="HTH_MARR"/>
    <property type="match status" value="1"/>
</dbReference>
<sequence>MAGSKGNGKGKAALAERDALGMRLKSALDLLADRRRPADRDAICCRELTYNQWALLRLICEEGGGGGLPMGIIAQRLGVTPGGATRCAEPLVERGLLERRMRPGDRRVCCLMPTPRGIALRHEITAECAERERALLSRLPAEDREPIVWAIERLAQEADTLFAPAGPCCLPESPAPVEEAE</sequence>
<reference evidence="2" key="1">
    <citation type="submission" date="2020-07" db="EMBL/GenBank/DDBJ databases">
        <title>Huge and variable diversity of episymbiotic CPR bacteria and DPANN archaea in groundwater ecosystems.</title>
        <authorList>
            <person name="He C.Y."/>
            <person name="Keren R."/>
            <person name="Whittaker M."/>
            <person name="Farag I.F."/>
            <person name="Doudna J."/>
            <person name="Cate J.H.D."/>
            <person name="Banfield J.F."/>
        </authorList>
    </citation>
    <scope>NUCLEOTIDE SEQUENCE</scope>
    <source>
        <strain evidence="2">NC_groundwater_763_Ag_S-0.2um_68_21</strain>
    </source>
</reference>
<evidence type="ECO:0000313" key="3">
    <source>
        <dbReference type="Proteomes" id="UP000782312"/>
    </source>
</evidence>
<dbReference type="EMBL" id="JACPUR010000004">
    <property type="protein sequence ID" value="MBI3126534.1"/>
    <property type="molecule type" value="Genomic_DNA"/>
</dbReference>
<evidence type="ECO:0000259" key="1">
    <source>
        <dbReference type="PROSITE" id="PS50995"/>
    </source>
</evidence>
<dbReference type="AlphaFoldDB" id="A0A932MKW8"/>
<dbReference type="GO" id="GO:0006950">
    <property type="term" value="P:response to stress"/>
    <property type="evidence" value="ECO:0007669"/>
    <property type="project" value="TreeGrafter"/>
</dbReference>